<keyword evidence="3" id="KW-1185">Reference proteome</keyword>
<dbReference type="GO" id="GO:0008840">
    <property type="term" value="F:4-hydroxy-tetrahydrodipicolinate synthase activity"/>
    <property type="evidence" value="ECO:0007669"/>
    <property type="project" value="TreeGrafter"/>
</dbReference>
<dbReference type="EMBL" id="JAEEGA010000001">
    <property type="protein sequence ID" value="MBP1039582.1"/>
    <property type="molecule type" value="Genomic_DNA"/>
</dbReference>
<keyword evidence="1" id="KW-0456">Lyase</keyword>
<comment type="caution">
    <text evidence="2">The sequence shown here is derived from an EMBL/GenBank/DDBJ whole genome shotgun (WGS) entry which is preliminary data.</text>
</comment>
<dbReference type="InterPro" id="IPR013785">
    <property type="entry name" value="Aldolase_TIM"/>
</dbReference>
<evidence type="ECO:0008006" key="4">
    <source>
        <dbReference type="Google" id="ProtNLM"/>
    </source>
</evidence>
<dbReference type="SMART" id="SM01130">
    <property type="entry name" value="DHDPS"/>
    <property type="match status" value="1"/>
</dbReference>
<dbReference type="Gene3D" id="3.20.20.70">
    <property type="entry name" value="Aldolase class I"/>
    <property type="match status" value="1"/>
</dbReference>
<evidence type="ECO:0000313" key="2">
    <source>
        <dbReference type="EMBL" id="MBP1039582.1"/>
    </source>
</evidence>
<organism evidence="2 3">
    <name type="scientific">Vagococcus allomyrinae</name>
    <dbReference type="NCBI Taxonomy" id="2794353"/>
    <lineage>
        <taxon>Bacteria</taxon>
        <taxon>Bacillati</taxon>
        <taxon>Bacillota</taxon>
        <taxon>Bacilli</taxon>
        <taxon>Lactobacillales</taxon>
        <taxon>Enterococcaceae</taxon>
        <taxon>Vagococcus</taxon>
    </lineage>
</organism>
<dbReference type="PANTHER" id="PTHR12128:SF51">
    <property type="entry name" value="BLL4205 PROTEIN"/>
    <property type="match status" value="1"/>
</dbReference>
<dbReference type="Proteomes" id="UP000674938">
    <property type="component" value="Unassembled WGS sequence"/>
</dbReference>
<protein>
    <recommendedName>
        <fullName evidence="4">Dihydrodipicolinate synthase family protein</fullName>
    </recommendedName>
</protein>
<evidence type="ECO:0000313" key="3">
    <source>
        <dbReference type="Proteomes" id="UP000674938"/>
    </source>
</evidence>
<dbReference type="PANTHER" id="PTHR12128">
    <property type="entry name" value="DIHYDRODIPICOLINATE SYNTHASE"/>
    <property type="match status" value="1"/>
</dbReference>
<dbReference type="AlphaFoldDB" id="A0A940SQC9"/>
<accession>A0A940SQC9</accession>
<gene>
    <name evidence="2" type="ORF">I6N95_01040</name>
</gene>
<name>A0A940SQC9_9ENTE</name>
<dbReference type="SUPFAM" id="SSF51569">
    <property type="entry name" value="Aldolase"/>
    <property type="match status" value="1"/>
</dbReference>
<proteinExistence type="predicted"/>
<evidence type="ECO:0000256" key="1">
    <source>
        <dbReference type="ARBA" id="ARBA00023239"/>
    </source>
</evidence>
<reference evidence="2" key="1">
    <citation type="submission" date="2020-12" db="EMBL/GenBank/DDBJ databases">
        <title>Vagococcus allomyrinae sp. nov. and Enterococcus lavae sp. nov., isolated from the larvae of Allomyrina dichotoma.</title>
        <authorList>
            <person name="Lee S.D."/>
        </authorList>
    </citation>
    <scope>NUCLEOTIDE SEQUENCE</scope>
    <source>
        <strain evidence="2">BWB3-3</strain>
    </source>
</reference>
<dbReference type="RefSeq" id="WP_209524480.1">
    <property type="nucleotide sequence ID" value="NZ_JAEEGA010000001.1"/>
</dbReference>
<dbReference type="InterPro" id="IPR002220">
    <property type="entry name" value="DapA-like"/>
</dbReference>
<sequence>MVATLKPELKQLLHEGTVMPAYPLALKPDRSFDEFNQRVLTHYYLDAGVGGLAVGVHTTQFEIRDSEHDLYETLLRVASEEIDRAQLKRPFIKLAGICGPTEQAVAEATLAVAYGYDIGLLSMGGLANYSEDELLERTKAVAAVMPVFGFYLQPSVGGRIFTYGFWEKFMEIDNVVAVKTAPFNRYQTLDVLRAVCHSKRIDEIAVYTGNDDNIVADLLTPYEMAVNGKMVQKEFLGGLLGHWAVWTQKAVELMAEIKQAKASQKGYRELLMKGTQITDANAAFFDINNNFQGCIPGINEMLARQGLLQGNYCLNPDEVMGPGQAEELTRVSTDYPHLHDDQFIQANLETWRQRVKEGY</sequence>